<feature type="region of interest" description="Disordered" evidence="8">
    <location>
        <begin position="1"/>
        <end position="29"/>
    </location>
</feature>
<dbReference type="RefSeq" id="XP_025789570.1">
    <property type="nucleotide sequence ID" value="XM_025933785.1"/>
</dbReference>
<organism evidence="9 10">
    <name type="scientific">Puma concolor</name>
    <name type="common">Mountain lion</name>
    <name type="synonym">Felis concolor</name>
    <dbReference type="NCBI Taxonomy" id="9696"/>
    <lineage>
        <taxon>Eukaryota</taxon>
        <taxon>Metazoa</taxon>
        <taxon>Chordata</taxon>
        <taxon>Craniata</taxon>
        <taxon>Vertebrata</taxon>
        <taxon>Euteleostomi</taxon>
        <taxon>Mammalia</taxon>
        <taxon>Eutheria</taxon>
        <taxon>Laurasiatheria</taxon>
        <taxon>Carnivora</taxon>
        <taxon>Feliformia</taxon>
        <taxon>Felidae</taxon>
        <taxon>Felinae</taxon>
        <taxon>Puma</taxon>
    </lineage>
</organism>
<comment type="subcellular location">
    <subcellularLocation>
        <location evidence="2">Cytoplasm</location>
    </subcellularLocation>
    <subcellularLocation>
        <location evidence="1">Nucleus</location>
    </subcellularLocation>
</comment>
<evidence type="ECO:0000313" key="10">
    <source>
        <dbReference type="RefSeq" id="XP_025789570.1"/>
    </source>
</evidence>
<dbReference type="GO" id="GO:0005737">
    <property type="term" value="C:cytoplasm"/>
    <property type="evidence" value="ECO:0007669"/>
    <property type="project" value="UniProtKB-SubCell"/>
</dbReference>
<sequence>MAKPRRDRSLTPSCGPRLAAENGAMASKEEQAVKNLNMEKEENMERIGEEVRQLMEKLREKQFSYSLRAVSTDPPHRDHHDEFCLMP</sequence>
<evidence type="ECO:0000256" key="4">
    <source>
        <dbReference type="ARBA" id="ARBA00022490"/>
    </source>
</evidence>
<reference evidence="10" key="1">
    <citation type="submission" date="2025-08" db="UniProtKB">
        <authorList>
            <consortium name="RefSeq"/>
        </authorList>
    </citation>
    <scope>IDENTIFICATION</scope>
    <source>
        <tissue evidence="10">Blood</tissue>
    </source>
</reference>
<dbReference type="GO" id="GO:0005634">
    <property type="term" value="C:nucleus"/>
    <property type="evidence" value="ECO:0007669"/>
    <property type="project" value="UniProtKB-SubCell"/>
</dbReference>
<evidence type="ECO:0000313" key="9">
    <source>
        <dbReference type="Proteomes" id="UP000515131"/>
    </source>
</evidence>
<keyword evidence="6" id="KW-0862">Zinc</keyword>
<evidence type="ECO:0000256" key="1">
    <source>
        <dbReference type="ARBA" id="ARBA00004123"/>
    </source>
</evidence>
<dbReference type="GO" id="GO:0007165">
    <property type="term" value="P:signal transduction"/>
    <property type="evidence" value="ECO:0007669"/>
    <property type="project" value="TreeGrafter"/>
</dbReference>
<keyword evidence="7" id="KW-0539">Nucleus</keyword>
<accession>A0A6P6IN14</accession>
<name>A0A6P6IN14_PUMCO</name>
<evidence type="ECO:0000256" key="7">
    <source>
        <dbReference type="ARBA" id="ARBA00023242"/>
    </source>
</evidence>
<keyword evidence="4" id="KW-0963">Cytoplasm</keyword>
<dbReference type="GO" id="GO:0005102">
    <property type="term" value="F:signaling receptor binding"/>
    <property type="evidence" value="ECO:0007669"/>
    <property type="project" value="TreeGrafter"/>
</dbReference>
<evidence type="ECO:0000256" key="2">
    <source>
        <dbReference type="ARBA" id="ARBA00004496"/>
    </source>
</evidence>
<dbReference type="PANTHER" id="PTHR19430">
    <property type="entry name" value="PROTEIN BEX1-RELATED"/>
    <property type="match status" value="1"/>
</dbReference>
<dbReference type="InterPro" id="IPR007623">
    <property type="entry name" value="BEX"/>
</dbReference>
<protein>
    <submittedName>
        <fullName evidence="10">Protein BEX1-like</fullName>
    </submittedName>
</protein>
<dbReference type="InterPro" id="IPR021156">
    <property type="entry name" value="TF_A-like/BEX"/>
</dbReference>
<evidence type="ECO:0000256" key="6">
    <source>
        <dbReference type="ARBA" id="ARBA00022833"/>
    </source>
</evidence>
<dbReference type="PANTHER" id="PTHR19430:SF3">
    <property type="entry name" value="PROTEIN BEX1"/>
    <property type="match status" value="1"/>
</dbReference>
<dbReference type="GO" id="GO:0046872">
    <property type="term" value="F:metal ion binding"/>
    <property type="evidence" value="ECO:0007669"/>
    <property type="project" value="UniProtKB-KW"/>
</dbReference>
<dbReference type="KEGG" id="pcoo:112870694"/>
<dbReference type="Proteomes" id="UP000515131">
    <property type="component" value="Unplaced"/>
</dbReference>
<evidence type="ECO:0000256" key="5">
    <source>
        <dbReference type="ARBA" id="ARBA00022723"/>
    </source>
</evidence>
<evidence type="ECO:0000256" key="8">
    <source>
        <dbReference type="SAM" id="MobiDB-lite"/>
    </source>
</evidence>
<dbReference type="GeneID" id="112870694"/>
<keyword evidence="9" id="KW-1185">Reference proteome</keyword>
<gene>
    <name evidence="10" type="primary">LOC112870694</name>
</gene>
<evidence type="ECO:0000256" key="3">
    <source>
        <dbReference type="ARBA" id="ARBA00010976"/>
    </source>
</evidence>
<dbReference type="Pfam" id="PF04538">
    <property type="entry name" value="BEX"/>
    <property type="match status" value="1"/>
</dbReference>
<comment type="similarity">
    <text evidence="3">Belongs to the BEX family.</text>
</comment>
<dbReference type="AlphaFoldDB" id="A0A6P6IN14"/>
<keyword evidence="5" id="KW-0479">Metal-binding</keyword>
<proteinExistence type="inferred from homology"/>